<proteinExistence type="predicted"/>
<feature type="compositionally biased region" description="Low complexity" evidence="1">
    <location>
        <begin position="136"/>
        <end position="154"/>
    </location>
</feature>
<feature type="region of interest" description="Disordered" evidence="1">
    <location>
        <begin position="133"/>
        <end position="154"/>
    </location>
</feature>
<comment type="caution">
    <text evidence="2">The sequence shown here is derived from an EMBL/GenBank/DDBJ whole genome shotgun (WGS) entry which is preliminary data.</text>
</comment>
<evidence type="ECO:0000313" key="3">
    <source>
        <dbReference type="Proteomes" id="UP000485058"/>
    </source>
</evidence>
<sequence length="154" mass="15735">MTGRWLQAGGGTPLPHPLTPGCADTADPGWNGDQPLLVGPYLGADYASTPHSKHRVQHGPLLLDLRDLSCQAILKPLRHAPCHVELPGHRFPSGAEQRSESGLPARGAAPAGGTYGRGVGAVDVPALPIRAEGLRSPAAAEPPAGSGALPNPGH</sequence>
<gene>
    <name evidence="2" type="ORF">HaLaN_08186</name>
</gene>
<protein>
    <submittedName>
        <fullName evidence="2">Uncharacterized protein</fullName>
    </submittedName>
</protein>
<organism evidence="2 3">
    <name type="scientific">Haematococcus lacustris</name>
    <name type="common">Green alga</name>
    <name type="synonym">Haematococcus pluvialis</name>
    <dbReference type="NCBI Taxonomy" id="44745"/>
    <lineage>
        <taxon>Eukaryota</taxon>
        <taxon>Viridiplantae</taxon>
        <taxon>Chlorophyta</taxon>
        <taxon>core chlorophytes</taxon>
        <taxon>Chlorophyceae</taxon>
        <taxon>CS clade</taxon>
        <taxon>Chlamydomonadales</taxon>
        <taxon>Haematococcaceae</taxon>
        <taxon>Haematococcus</taxon>
    </lineage>
</organism>
<feature type="region of interest" description="Disordered" evidence="1">
    <location>
        <begin position="90"/>
        <end position="115"/>
    </location>
</feature>
<feature type="region of interest" description="Disordered" evidence="1">
    <location>
        <begin position="1"/>
        <end position="21"/>
    </location>
</feature>
<evidence type="ECO:0000256" key="1">
    <source>
        <dbReference type="SAM" id="MobiDB-lite"/>
    </source>
</evidence>
<dbReference type="Proteomes" id="UP000485058">
    <property type="component" value="Unassembled WGS sequence"/>
</dbReference>
<name>A0A699YQP6_HAELA</name>
<dbReference type="AlphaFoldDB" id="A0A699YQP6"/>
<evidence type="ECO:0000313" key="2">
    <source>
        <dbReference type="EMBL" id="GFH12483.1"/>
    </source>
</evidence>
<accession>A0A699YQP6</accession>
<dbReference type="EMBL" id="BLLF01000508">
    <property type="protein sequence ID" value="GFH12483.1"/>
    <property type="molecule type" value="Genomic_DNA"/>
</dbReference>
<keyword evidence="3" id="KW-1185">Reference proteome</keyword>
<feature type="compositionally biased region" description="Low complexity" evidence="1">
    <location>
        <begin position="102"/>
        <end position="112"/>
    </location>
</feature>
<reference evidence="2 3" key="1">
    <citation type="submission" date="2020-02" db="EMBL/GenBank/DDBJ databases">
        <title>Draft genome sequence of Haematococcus lacustris strain NIES-144.</title>
        <authorList>
            <person name="Morimoto D."/>
            <person name="Nakagawa S."/>
            <person name="Yoshida T."/>
            <person name="Sawayama S."/>
        </authorList>
    </citation>
    <scope>NUCLEOTIDE SEQUENCE [LARGE SCALE GENOMIC DNA]</scope>
    <source>
        <strain evidence="2 3">NIES-144</strain>
    </source>
</reference>